<evidence type="ECO:0000313" key="2">
    <source>
        <dbReference type="EMBL" id="QCW82809.1"/>
    </source>
</evidence>
<organism evidence="2 3">
    <name type="scientific">Methylotuvimicrobium buryatense</name>
    <name type="common">Methylomicrobium buryatense</name>
    <dbReference type="NCBI Taxonomy" id="95641"/>
    <lineage>
        <taxon>Bacteria</taxon>
        <taxon>Pseudomonadati</taxon>
        <taxon>Pseudomonadota</taxon>
        <taxon>Gammaproteobacteria</taxon>
        <taxon>Methylococcales</taxon>
        <taxon>Methylococcaceae</taxon>
        <taxon>Methylotuvimicrobium</taxon>
    </lineage>
</organism>
<evidence type="ECO:0000256" key="1">
    <source>
        <dbReference type="ARBA" id="ARBA00022801"/>
    </source>
</evidence>
<dbReference type="RefSeq" id="WP_017839354.1">
    <property type="nucleotide sequence ID" value="NZ_CP035467.1"/>
</dbReference>
<dbReference type="Gene3D" id="3.75.10.10">
    <property type="entry name" value="L-arginine/glycine Amidinotransferase, Chain A"/>
    <property type="match status" value="1"/>
</dbReference>
<protein>
    <submittedName>
        <fullName evidence="2">Agmatine deiminase family protein</fullName>
    </submittedName>
</protein>
<name>A0A4P9UN77_METBY</name>
<evidence type="ECO:0000313" key="3">
    <source>
        <dbReference type="Proteomes" id="UP000305881"/>
    </source>
</evidence>
<dbReference type="EMBL" id="CP035467">
    <property type="protein sequence ID" value="QCW82809.1"/>
    <property type="molecule type" value="Genomic_DNA"/>
</dbReference>
<gene>
    <name evidence="2" type="ORF">EQU24_11565</name>
</gene>
<dbReference type="InterPro" id="IPR007466">
    <property type="entry name" value="Peptidyl-Arg-deiminase_porph"/>
</dbReference>
<dbReference type="PANTHER" id="PTHR31377">
    <property type="entry name" value="AGMATINE DEIMINASE-RELATED"/>
    <property type="match status" value="1"/>
</dbReference>
<dbReference type="KEGG" id="mbur:EQU24_11565"/>
<sequence length="341" mass="38564">MIRFPAEWEKQSAVLIAWPDQSGDFGGNLNDVEQSYRFIAETICRYESLIILCKSAVQQRHIETLLPVEKSGIRFIHAYYNDIWVRDTAFLTVEKDGKPLLLNFRFNGWGGKYEHAADNALNRNLLKHAPFASNPHLDIDMVLEGGSVESDGEGTILTTKQCLLNPNRNPELNRDQIEAQLQKHFGAERVLWIDQENLDGDDTDAHIDTLARFCSSDTIAYTSSNDPSEKHYQSLKNMEAQLKAMKMISGEPYKLVALDLPKPIFDADGKRLPANYSNFLIINDAVMVPVYDDPMDQTAVDKLAECFPQHEIIATPCRPIVHQYGSLHCMTMQFPATISTD</sequence>
<proteinExistence type="predicted"/>
<reference evidence="3" key="1">
    <citation type="journal article" date="2019" name="J. Bacteriol.">
        <title>A Mutagenic Screen Identifies a TonB-Dependent Receptor Required for the Lanthanide Metal Switch in the Type I Methanotroph 'Methylotuvimicrobium buryatense' 5GB1C.</title>
        <authorList>
            <person name="Groom J.D."/>
            <person name="Ford S.M."/>
            <person name="Pesesky M.W."/>
            <person name="Lidstrom M.E."/>
        </authorList>
    </citation>
    <scope>NUCLEOTIDE SEQUENCE [LARGE SCALE GENOMIC DNA]</scope>
    <source>
        <strain evidence="3">5GB1C</strain>
    </source>
</reference>
<dbReference type="PANTHER" id="PTHR31377:SF0">
    <property type="entry name" value="AGMATINE DEIMINASE-RELATED"/>
    <property type="match status" value="1"/>
</dbReference>
<dbReference type="AlphaFoldDB" id="A0A4P9UN77"/>
<keyword evidence="3" id="KW-1185">Reference proteome</keyword>
<dbReference type="SUPFAM" id="SSF55909">
    <property type="entry name" value="Pentein"/>
    <property type="match status" value="1"/>
</dbReference>
<dbReference type="GO" id="GO:0047632">
    <property type="term" value="F:agmatine deiminase activity"/>
    <property type="evidence" value="ECO:0007669"/>
    <property type="project" value="TreeGrafter"/>
</dbReference>
<dbReference type="Proteomes" id="UP000305881">
    <property type="component" value="Chromosome"/>
</dbReference>
<dbReference type="STRING" id="675511.GCA_000341735_00726"/>
<dbReference type="Pfam" id="PF04371">
    <property type="entry name" value="PAD_porph"/>
    <property type="match status" value="1"/>
</dbReference>
<dbReference type="OrthoDB" id="9808013at2"/>
<accession>A0A4P9UN77</accession>
<dbReference type="GO" id="GO:0009446">
    <property type="term" value="P:putrescine biosynthetic process"/>
    <property type="evidence" value="ECO:0007669"/>
    <property type="project" value="InterPro"/>
</dbReference>
<dbReference type="GO" id="GO:0004668">
    <property type="term" value="F:protein-arginine deiminase activity"/>
    <property type="evidence" value="ECO:0007669"/>
    <property type="project" value="InterPro"/>
</dbReference>
<keyword evidence="1" id="KW-0378">Hydrolase</keyword>